<reference evidence="1 2" key="1">
    <citation type="journal article" date="2016" name="Arch. Microbiol.">
        <title>Streptomyces zhihengii sp. nov., isolated from rhizospheric soil of Psammosilene tunicoides.</title>
        <authorList>
            <person name="Huang M.J."/>
            <person name="Fei J.J."/>
            <person name="Salam N."/>
            <person name="Kim C.J."/>
            <person name="Hozzein W.N."/>
            <person name="Xiao M."/>
            <person name="Huang H.Q."/>
            <person name="Li W.J."/>
        </authorList>
    </citation>
    <scope>NUCLEOTIDE SEQUENCE [LARGE SCALE GENOMIC DNA]</scope>
    <source>
        <strain evidence="1 2">YIM T102</strain>
    </source>
</reference>
<dbReference type="RefSeq" id="WP_205374926.1">
    <property type="nucleotide sequence ID" value="NZ_JAFEJA010000001.1"/>
</dbReference>
<organism evidence="1 2">
    <name type="scientific">Streptomyces zhihengii</name>
    <dbReference type="NCBI Taxonomy" id="1818004"/>
    <lineage>
        <taxon>Bacteria</taxon>
        <taxon>Bacillati</taxon>
        <taxon>Actinomycetota</taxon>
        <taxon>Actinomycetes</taxon>
        <taxon>Kitasatosporales</taxon>
        <taxon>Streptomycetaceae</taxon>
        <taxon>Streptomyces</taxon>
    </lineage>
</organism>
<evidence type="ECO:0000313" key="1">
    <source>
        <dbReference type="EMBL" id="MBM9621019.1"/>
    </source>
</evidence>
<name>A0ABS2UU61_9ACTN</name>
<accession>A0ABS2UU61</accession>
<protein>
    <submittedName>
        <fullName evidence="1">Terminase</fullName>
    </submittedName>
</protein>
<proteinExistence type="predicted"/>
<dbReference type="PANTHER" id="PTHR41287:SF1">
    <property type="entry name" value="PROTEIN YMFN"/>
    <property type="match status" value="1"/>
</dbReference>
<evidence type="ECO:0000313" key="2">
    <source>
        <dbReference type="Proteomes" id="UP000664109"/>
    </source>
</evidence>
<dbReference type="InterPro" id="IPR005021">
    <property type="entry name" value="Terminase_largesu-like"/>
</dbReference>
<sequence length="539" mass="60478">MRTPGVRRSLGYALADWIEFYLVHGPGDVQGQVIELDEEILRFIVCCYAIDARGRRRFDEAMLSRAKGRAKSEIAGMLVVAEALAPVRFDHFAEAGEVSDWGYEYQRGEPVGRPVVYPFIRCLATEETQAGNTYANVTYMLSHSELLQEDYPGVDVGNDWQTSTRVFLPGGGEIRPSTASSAAKDGGKESFSVADETHLYVLPELRDMYDTVQQNTMKRKIAEPWFLQTTTMYAIGENSIAELTHCDHRKGKAPRLLVDHVQAPAALIEDEAYDDPGQLKRGLMQAYGPFARHMDLDRMMAKAYKPSQDRAKFRRYFLNLPVSTSETWLSRHVWDRCELPQDVEPGERITLGFDGSDHDDCTAITACRLSDGYVFTPRFADGRQMIWTKWDDGDPDSWRVPRAEVRAAMTYLRQTYGVARAYGDPPDWRDECDDWAEEFGAEVFLIFETRVATRMCPALDRMKTAVMSGELTHDGNETMGEHVGNAKPIRRPSGIAITKPSQDRKIDSAVTAAIAIEARADVIKLELAAAATSSSFSAY</sequence>
<keyword evidence="2" id="KW-1185">Reference proteome</keyword>
<dbReference type="Proteomes" id="UP000664109">
    <property type="component" value="Unassembled WGS sequence"/>
</dbReference>
<gene>
    <name evidence="1" type="ORF">JE024_20200</name>
</gene>
<comment type="caution">
    <text evidence="1">The sequence shown here is derived from an EMBL/GenBank/DDBJ whole genome shotgun (WGS) entry which is preliminary data.</text>
</comment>
<dbReference type="PANTHER" id="PTHR41287">
    <property type="match status" value="1"/>
</dbReference>
<dbReference type="EMBL" id="JAFEJA010000001">
    <property type="protein sequence ID" value="MBM9621019.1"/>
    <property type="molecule type" value="Genomic_DNA"/>
</dbReference>